<dbReference type="OrthoDB" id="7997909at2"/>
<dbReference type="EMBL" id="SRLB01000046">
    <property type="protein sequence ID" value="TGD94050.1"/>
    <property type="molecule type" value="Genomic_DNA"/>
</dbReference>
<organism evidence="1 2">
    <name type="scientific">Methylobacterium nonmethylotrophicum</name>
    <dbReference type="NCBI Taxonomy" id="1141884"/>
    <lineage>
        <taxon>Bacteria</taxon>
        <taxon>Pseudomonadati</taxon>
        <taxon>Pseudomonadota</taxon>
        <taxon>Alphaproteobacteria</taxon>
        <taxon>Hyphomicrobiales</taxon>
        <taxon>Methylobacteriaceae</taxon>
        <taxon>Methylobacterium</taxon>
    </lineage>
</organism>
<dbReference type="Proteomes" id="UP000297535">
    <property type="component" value="Unassembled WGS sequence"/>
</dbReference>
<dbReference type="RefSeq" id="WP_135419481.1">
    <property type="nucleotide sequence ID" value="NZ_SRLB01000046.1"/>
</dbReference>
<gene>
    <name evidence="1" type="ORF">EU555_32525</name>
</gene>
<reference evidence="1 2" key="1">
    <citation type="submission" date="2019-04" db="EMBL/GenBank/DDBJ databases">
        <authorList>
            <person name="Feng G."/>
            <person name="Zhu H."/>
        </authorList>
    </citation>
    <scope>NUCLEOTIDE SEQUENCE [LARGE SCALE GENOMIC DNA]</scope>
    <source>
        <strain evidence="1 2">6HR-1</strain>
    </source>
</reference>
<sequence length="84" mass="9552">MSAHAIATKIRDEVRAFRRRERFCDQAAYLESKDAHCQRINGLVDDLMRAIGTPAPLSMRPGPRFLGRRSIQVVMRDAPMAKRA</sequence>
<protein>
    <submittedName>
        <fullName evidence="1">Uncharacterized protein</fullName>
    </submittedName>
</protein>
<evidence type="ECO:0000313" key="1">
    <source>
        <dbReference type="EMBL" id="TGD94050.1"/>
    </source>
</evidence>
<name>A0A4Z0NE16_9HYPH</name>
<proteinExistence type="predicted"/>
<evidence type="ECO:0000313" key="2">
    <source>
        <dbReference type="Proteomes" id="UP000297535"/>
    </source>
</evidence>
<keyword evidence="2" id="KW-1185">Reference proteome</keyword>
<accession>A0A4Z0NE16</accession>
<dbReference type="AlphaFoldDB" id="A0A4Z0NE16"/>
<comment type="caution">
    <text evidence="1">The sequence shown here is derived from an EMBL/GenBank/DDBJ whole genome shotgun (WGS) entry which is preliminary data.</text>
</comment>